<dbReference type="AlphaFoldDB" id="A0A8T1WZM2"/>
<evidence type="ECO:0000313" key="1">
    <source>
        <dbReference type="EMBL" id="KAG7399045.1"/>
    </source>
</evidence>
<proteinExistence type="predicted"/>
<gene>
    <name evidence="1" type="primary">MSH1_1</name>
    <name evidence="1" type="ORF">PHYBOEH_009823</name>
</gene>
<evidence type="ECO:0000313" key="2">
    <source>
        <dbReference type="Proteomes" id="UP000693981"/>
    </source>
</evidence>
<organism evidence="1 2">
    <name type="scientific">Phytophthora boehmeriae</name>
    <dbReference type="NCBI Taxonomy" id="109152"/>
    <lineage>
        <taxon>Eukaryota</taxon>
        <taxon>Sar</taxon>
        <taxon>Stramenopiles</taxon>
        <taxon>Oomycota</taxon>
        <taxon>Peronosporomycetes</taxon>
        <taxon>Peronosporales</taxon>
        <taxon>Peronosporaceae</taxon>
        <taxon>Phytophthora</taxon>
    </lineage>
</organism>
<dbReference type="Proteomes" id="UP000693981">
    <property type="component" value="Unassembled WGS sequence"/>
</dbReference>
<comment type="caution">
    <text evidence="1">The sequence shown here is derived from an EMBL/GenBank/DDBJ whole genome shotgun (WGS) entry which is preliminary data.</text>
</comment>
<protein>
    <submittedName>
        <fullName evidence="1">DNA mismatch repair ATPase msh1</fullName>
    </submittedName>
</protein>
<sequence>MFINTVRYDTPLVMQAASSYDQRSQFPVSVPIYLGDVGEKIKVVVLHRSHEGGVVIRSADDSLELIVADTGDCFFESSVLGIAEKFDVEILPNQSVAFVSCRTGNVLEPDDSGMPRCVDTIRRGWFLLQHSVANELSEGAVLKVPPVVSLPCSLCDKSKERCEYIMMLVALGKSLEEIDAILLRMYTWPVAGTVDGG</sequence>
<dbReference type="EMBL" id="JAGDFL010000064">
    <property type="protein sequence ID" value="KAG7399045.1"/>
    <property type="molecule type" value="Genomic_DNA"/>
</dbReference>
<keyword evidence="2" id="KW-1185">Reference proteome</keyword>
<accession>A0A8T1WZM2</accession>
<reference evidence="1" key="1">
    <citation type="submission" date="2021-02" db="EMBL/GenBank/DDBJ databases">
        <authorList>
            <person name="Palmer J.M."/>
        </authorList>
    </citation>
    <scope>NUCLEOTIDE SEQUENCE</scope>
    <source>
        <strain evidence="1">SCRP23</strain>
    </source>
</reference>
<name>A0A8T1WZM2_9STRA</name>
<dbReference type="OrthoDB" id="96469at2759"/>